<dbReference type="PANTHER" id="PTHR43046">
    <property type="entry name" value="GDP-MANNOSE MANNOSYL HYDROLASE"/>
    <property type="match status" value="1"/>
</dbReference>
<dbReference type="RefSeq" id="WP_048599756.1">
    <property type="nucleotide sequence ID" value="NZ_CYRX01000032.1"/>
</dbReference>
<dbReference type="EMBL" id="CYRX01000032">
    <property type="protein sequence ID" value="CUH61455.1"/>
    <property type="molecule type" value="Genomic_DNA"/>
</dbReference>
<evidence type="ECO:0000256" key="2">
    <source>
        <dbReference type="ARBA" id="ARBA00022801"/>
    </source>
</evidence>
<evidence type="ECO:0000256" key="1">
    <source>
        <dbReference type="ARBA" id="ARBA00001946"/>
    </source>
</evidence>
<dbReference type="Gene3D" id="3.90.79.10">
    <property type="entry name" value="Nucleoside Triphosphate Pyrophosphohydrolase"/>
    <property type="match status" value="1"/>
</dbReference>
<accession>A0A0P1F1H2</accession>
<feature type="domain" description="Nudix hydrolase" evidence="3">
    <location>
        <begin position="27"/>
        <end position="154"/>
    </location>
</feature>
<protein>
    <submittedName>
        <fullName evidence="4">RNA pyrophosphohydrolase</fullName>
    </submittedName>
</protein>
<keyword evidence="2 4" id="KW-0378">Hydrolase</keyword>
<organism evidence="4 5">
    <name type="scientific">Thalassobacter stenotrophicus</name>
    <dbReference type="NCBI Taxonomy" id="266809"/>
    <lineage>
        <taxon>Bacteria</taxon>
        <taxon>Pseudomonadati</taxon>
        <taxon>Pseudomonadota</taxon>
        <taxon>Alphaproteobacteria</taxon>
        <taxon>Rhodobacterales</taxon>
        <taxon>Roseobacteraceae</taxon>
        <taxon>Thalassobacter</taxon>
    </lineage>
</organism>
<comment type="cofactor">
    <cofactor evidence="1">
        <name>Mg(2+)</name>
        <dbReference type="ChEBI" id="CHEBI:18420"/>
    </cofactor>
</comment>
<reference evidence="4 5" key="1">
    <citation type="submission" date="2015-09" db="EMBL/GenBank/DDBJ databases">
        <authorList>
            <consortium name="Swine Surveillance"/>
        </authorList>
    </citation>
    <scope>NUCLEOTIDE SEQUENCE [LARGE SCALE GENOMIC DNA]</scope>
    <source>
        <strain evidence="4 5">CECT 5294</strain>
    </source>
</reference>
<dbReference type="GO" id="GO:0016787">
    <property type="term" value="F:hydrolase activity"/>
    <property type="evidence" value="ECO:0007669"/>
    <property type="project" value="UniProtKB-KW"/>
</dbReference>
<proteinExistence type="predicted"/>
<gene>
    <name evidence="4" type="ORF">THS5294_02763</name>
</gene>
<dbReference type="SUPFAM" id="SSF55811">
    <property type="entry name" value="Nudix"/>
    <property type="match status" value="1"/>
</dbReference>
<dbReference type="InterPro" id="IPR020476">
    <property type="entry name" value="Nudix_hydrolase"/>
</dbReference>
<name>A0A0P1F1H2_9RHOB</name>
<dbReference type="Proteomes" id="UP000051298">
    <property type="component" value="Unassembled WGS sequence"/>
</dbReference>
<evidence type="ECO:0000313" key="5">
    <source>
        <dbReference type="Proteomes" id="UP000051298"/>
    </source>
</evidence>
<dbReference type="Pfam" id="PF00293">
    <property type="entry name" value="NUDIX"/>
    <property type="match status" value="1"/>
</dbReference>
<dbReference type="PRINTS" id="PR00502">
    <property type="entry name" value="NUDIXFAMILY"/>
</dbReference>
<evidence type="ECO:0000259" key="3">
    <source>
        <dbReference type="PROSITE" id="PS51462"/>
    </source>
</evidence>
<evidence type="ECO:0000313" key="4">
    <source>
        <dbReference type="EMBL" id="CUH61455.1"/>
    </source>
</evidence>
<dbReference type="InterPro" id="IPR015797">
    <property type="entry name" value="NUDIX_hydrolase-like_dom_sf"/>
</dbReference>
<dbReference type="PANTHER" id="PTHR43046:SF14">
    <property type="entry name" value="MUTT_NUDIX FAMILY PROTEIN"/>
    <property type="match status" value="1"/>
</dbReference>
<dbReference type="AlphaFoldDB" id="A0A0P1F1H2"/>
<dbReference type="PROSITE" id="PS51462">
    <property type="entry name" value="NUDIX"/>
    <property type="match status" value="1"/>
</dbReference>
<sequence>MTFAAEKKPRLARVLFSRTLHTYFLMRRGLTIGVRAIVRSDDGKFLLVRHTYTPGWHFPGGGVEKGETTEQALINELRQETGLQLAHKPVLHGVFFNNGVSKRDHVLAYLCDAKGAVDAKPKSIEIAEIGYFDFENLPPDTDPGTVRRIREIVCGDAQTEGW</sequence>
<dbReference type="InterPro" id="IPR000086">
    <property type="entry name" value="NUDIX_hydrolase_dom"/>
</dbReference>